<dbReference type="InterPro" id="IPR003439">
    <property type="entry name" value="ABC_transporter-like_ATP-bd"/>
</dbReference>
<keyword evidence="12 17" id="KW-0238">DNA-binding</keyword>
<dbReference type="GO" id="GO:0016887">
    <property type="term" value="F:ATP hydrolysis activity"/>
    <property type="evidence" value="ECO:0007669"/>
    <property type="project" value="InterPro"/>
</dbReference>
<reference evidence="19 20" key="1">
    <citation type="submission" date="2019-03" db="EMBL/GenBank/DDBJ databases">
        <title>Genomic Encyclopedia of Type Strains, Phase IV (KMG-IV): sequencing the most valuable type-strain genomes for metagenomic binning, comparative biology and taxonomic classification.</title>
        <authorList>
            <person name="Goeker M."/>
        </authorList>
    </citation>
    <scope>NUCLEOTIDE SEQUENCE [LARGE SCALE GENOMIC DNA]</scope>
    <source>
        <strain evidence="19 20">DSM 100451</strain>
    </source>
</reference>
<comment type="similarity">
    <text evidence="14 17">Belongs to the ABC transporter superfamily. UvrA family.</text>
</comment>
<keyword evidence="13 17" id="KW-0234">DNA repair</keyword>
<dbReference type="GO" id="GO:0008270">
    <property type="term" value="F:zinc ion binding"/>
    <property type="evidence" value="ECO:0007669"/>
    <property type="project" value="UniProtKB-UniRule"/>
</dbReference>
<dbReference type="Gene3D" id="3.30.190.20">
    <property type="match status" value="1"/>
</dbReference>
<keyword evidence="7 17" id="KW-0228">DNA excision</keyword>
<feature type="binding site" evidence="17">
    <location>
        <begin position="33"/>
        <end position="40"/>
    </location>
    <ligand>
        <name>ATP</name>
        <dbReference type="ChEBI" id="CHEBI:30616"/>
    </ligand>
</feature>
<dbReference type="GO" id="GO:0006289">
    <property type="term" value="P:nucleotide-excision repair"/>
    <property type="evidence" value="ECO:0007669"/>
    <property type="project" value="UniProtKB-UniRule"/>
</dbReference>
<dbReference type="NCBIfam" id="NF001503">
    <property type="entry name" value="PRK00349.1"/>
    <property type="match status" value="1"/>
</dbReference>
<evidence type="ECO:0000256" key="13">
    <source>
        <dbReference type="ARBA" id="ARBA00023204"/>
    </source>
</evidence>
<keyword evidence="6 17" id="KW-0227">DNA damage</keyword>
<dbReference type="RefSeq" id="WP_058962929.1">
    <property type="nucleotide sequence ID" value="NZ_CABKVM010000012.1"/>
</dbReference>
<evidence type="ECO:0000256" key="7">
    <source>
        <dbReference type="ARBA" id="ARBA00022769"/>
    </source>
</evidence>
<proteinExistence type="inferred from homology"/>
<evidence type="ECO:0000313" key="20">
    <source>
        <dbReference type="Proteomes" id="UP000295184"/>
    </source>
</evidence>
<dbReference type="GO" id="GO:0005737">
    <property type="term" value="C:cytoplasm"/>
    <property type="evidence" value="ECO:0007669"/>
    <property type="project" value="UniProtKB-SubCell"/>
</dbReference>
<evidence type="ECO:0000256" key="3">
    <source>
        <dbReference type="ARBA" id="ARBA00022723"/>
    </source>
</evidence>
<comment type="function">
    <text evidence="17">The UvrABC repair system catalyzes the recognition and processing of DNA lesions. UvrA is an ATPase and a DNA-binding protein. A damage recognition complex composed of 2 UvrA and 2 UvrB subunits scans DNA for abnormalities. When the presence of a lesion has been verified by UvrB, the UvrA molecules dissociate.</text>
</comment>
<evidence type="ECO:0000256" key="14">
    <source>
        <dbReference type="ARBA" id="ARBA00038000"/>
    </source>
</evidence>
<keyword evidence="17" id="KW-0742">SOS response</keyword>
<dbReference type="PANTHER" id="PTHR43152">
    <property type="entry name" value="UVRABC SYSTEM PROTEIN A"/>
    <property type="match status" value="1"/>
</dbReference>
<dbReference type="Gene3D" id="1.10.8.280">
    <property type="entry name" value="ABC transporter ATPase domain-like"/>
    <property type="match status" value="1"/>
</dbReference>
<evidence type="ECO:0000256" key="1">
    <source>
        <dbReference type="ARBA" id="ARBA00004496"/>
    </source>
</evidence>
<dbReference type="SMART" id="SM00382">
    <property type="entry name" value="AAA"/>
    <property type="match status" value="1"/>
</dbReference>
<evidence type="ECO:0000256" key="2">
    <source>
        <dbReference type="ARBA" id="ARBA00022490"/>
    </source>
</evidence>
<dbReference type="OrthoDB" id="9809851at2"/>
<dbReference type="InterPro" id="IPR041552">
    <property type="entry name" value="UvrA_DNA-bd"/>
</dbReference>
<accession>A0A4R1R085</accession>
<dbReference type="InterPro" id="IPR003593">
    <property type="entry name" value="AAA+_ATPase"/>
</dbReference>
<dbReference type="PROSITE" id="PS00211">
    <property type="entry name" value="ABC_TRANSPORTER_1"/>
    <property type="match status" value="2"/>
</dbReference>
<protein>
    <recommendedName>
        <fullName evidence="15 17">UvrABC system protein A</fullName>
        <shortName evidence="17">UvrA protein</shortName>
    </recommendedName>
    <alternativeName>
        <fullName evidence="16 17">Excinuclease ABC subunit A</fullName>
    </alternativeName>
</protein>
<keyword evidence="8 17" id="KW-0863">Zinc-finger</keyword>
<dbReference type="SUPFAM" id="SSF52540">
    <property type="entry name" value="P-loop containing nucleoside triphosphate hydrolases"/>
    <property type="match status" value="2"/>
</dbReference>
<gene>
    <name evidence="17" type="primary">uvrA</name>
    <name evidence="19" type="ORF">EDD77_10749</name>
</gene>
<keyword evidence="5 17" id="KW-0547">Nucleotide-binding</keyword>
<dbReference type="HAMAP" id="MF_00205">
    <property type="entry name" value="UvrA"/>
    <property type="match status" value="1"/>
</dbReference>
<dbReference type="CDD" id="cd03271">
    <property type="entry name" value="ABC_UvrA_II"/>
    <property type="match status" value="1"/>
</dbReference>
<dbReference type="FunFam" id="1.20.1580.10:FF:000002">
    <property type="entry name" value="UvrABC system protein A"/>
    <property type="match status" value="1"/>
</dbReference>
<keyword evidence="4 17" id="KW-0677">Repeat</keyword>
<keyword evidence="10 17" id="KW-0067">ATP-binding</keyword>
<evidence type="ECO:0000256" key="8">
    <source>
        <dbReference type="ARBA" id="ARBA00022771"/>
    </source>
</evidence>
<dbReference type="NCBIfam" id="TIGR00630">
    <property type="entry name" value="uvra"/>
    <property type="match status" value="1"/>
</dbReference>
<dbReference type="AlphaFoldDB" id="A0A4R1R085"/>
<evidence type="ECO:0000256" key="5">
    <source>
        <dbReference type="ARBA" id="ARBA00022741"/>
    </source>
</evidence>
<evidence type="ECO:0000256" key="10">
    <source>
        <dbReference type="ARBA" id="ARBA00022840"/>
    </source>
</evidence>
<dbReference type="Pfam" id="PF17755">
    <property type="entry name" value="UvrA_DNA-bind"/>
    <property type="match status" value="1"/>
</dbReference>
<evidence type="ECO:0000256" key="16">
    <source>
        <dbReference type="ARBA" id="ARBA00042156"/>
    </source>
</evidence>
<comment type="subcellular location">
    <subcellularLocation>
        <location evidence="1 17">Cytoplasm</location>
    </subcellularLocation>
</comment>
<dbReference type="InterPro" id="IPR041102">
    <property type="entry name" value="UvrA_inter"/>
</dbReference>
<dbReference type="Pfam" id="PF17760">
    <property type="entry name" value="UvrA_inter"/>
    <property type="match status" value="1"/>
</dbReference>
<evidence type="ECO:0000313" key="19">
    <source>
        <dbReference type="EMBL" id="TCL58694.1"/>
    </source>
</evidence>
<organism evidence="19 20">
    <name type="scientific">Allofournierella massiliensis</name>
    <dbReference type="NCBI Taxonomy" id="1650663"/>
    <lineage>
        <taxon>Bacteria</taxon>
        <taxon>Bacillati</taxon>
        <taxon>Bacillota</taxon>
        <taxon>Clostridia</taxon>
        <taxon>Eubacteriales</taxon>
        <taxon>Oscillospiraceae</taxon>
        <taxon>Allofournierella</taxon>
    </lineage>
</organism>
<evidence type="ECO:0000256" key="15">
    <source>
        <dbReference type="ARBA" id="ARBA00039316"/>
    </source>
</evidence>
<dbReference type="InterPro" id="IPR027417">
    <property type="entry name" value="P-loop_NTPase"/>
</dbReference>
<dbReference type="GO" id="GO:0003677">
    <property type="term" value="F:DNA binding"/>
    <property type="evidence" value="ECO:0007669"/>
    <property type="project" value="UniProtKB-UniRule"/>
</dbReference>
<keyword evidence="3 17" id="KW-0479">Metal-binding</keyword>
<dbReference type="CDD" id="cd03270">
    <property type="entry name" value="ABC_UvrA_I"/>
    <property type="match status" value="1"/>
</dbReference>
<evidence type="ECO:0000259" key="18">
    <source>
        <dbReference type="PROSITE" id="PS50893"/>
    </source>
</evidence>
<dbReference type="GO" id="GO:0009432">
    <property type="term" value="P:SOS response"/>
    <property type="evidence" value="ECO:0007669"/>
    <property type="project" value="UniProtKB-UniRule"/>
</dbReference>
<dbReference type="Gene3D" id="1.20.1580.10">
    <property type="entry name" value="ABC transporter ATPase like domain"/>
    <property type="match status" value="3"/>
</dbReference>
<keyword evidence="11 17" id="KW-0267">Excision nuclease</keyword>
<keyword evidence="9 17" id="KW-0862">Zinc</keyword>
<evidence type="ECO:0000256" key="17">
    <source>
        <dbReference type="HAMAP-Rule" id="MF_00205"/>
    </source>
</evidence>
<feature type="zinc finger region" description="C4-type" evidence="17">
    <location>
        <begin position="252"/>
        <end position="279"/>
    </location>
</feature>
<dbReference type="Proteomes" id="UP000295184">
    <property type="component" value="Unassembled WGS sequence"/>
</dbReference>
<comment type="caution">
    <text evidence="19">The sequence shown here is derived from an EMBL/GenBank/DDBJ whole genome shotgun (WGS) entry which is preliminary data.</text>
</comment>
<dbReference type="GO" id="GO:0005524">
    <property type="term" value="F:ATP binding"/>
    <property type="evidence" value="ECO:0007669"/>
    <property type="project" value="UniProtKB-UniRule"/>
</dbReference>
<evidence type="ECO:0000256" key="6">
    <source>
        <dbReference type="ARBA" id="ARBA00022763"/>
    </source>
</evidence>
<evidence type="ECO:0000256" key="11">
    <source>
        <dbReference type="ARBA" id="ARBA00022881"/>
    </source>
</evidence>
<evidence type="ECO:0000256" key="9">
    <source>
        <dbReference type="ARBA" id="ARBA00022833"/>
    </source>
</evidence>
<dbReference type="Gene3D" id="3.40.50.300">
    <property type="entry name" value="P-loop containing nucleotide triphosphate hydrolases"/>
    <property type="match status" value="3"/>
</dbReference>
<dbReference type="InterPro" id="IPR017871">
    <property type="entry name" value="ABC_transporter-like_CS"/>
</dbReference>
<dbReference type="STRING" id="1650663.GCA_001486665_00406"/>
<dbReference type="PANTHER" id="PTHR43152:SF3">
    <property type="entry name" value="UVRABC SYSTEM PROTEIN A"/>
    <property type="match status" value="1"/>
</dbReference>
<feature type="zinc finger region" description="C4-type" evidence="17">
    <location>
        <begin position="739"/>
        <end position="765"/>
    </location>
</feature>
<name>A0A4R1R085_9FIRM</name>
<dbReference type="EMBL" id="SLUM01000007">
    <property type="protein sequence ID" value="TCL58694.1"/>
    <property type="molecule type" value="Genomic_DNA"/>
</dbReference>
<evidence type="ECO:0000256" key="4">
    <source>
        <dbReference type="ARBA" id="ARBA00022737"/>
    </source>
</evidence>
<feature type="domain" description="ABC transporter" evidence="18">
    <location>
        <begin position="604"/>
        <end position="936"/>
    </location>
</feature>
<comment type="subunit">
    <text evidence="17">Forms a heterotetramer with UvrB during the search for lesions.</text>
</comment>
<sequence>MNNDKIVIKGAREHNLKNVNLTIPRDKLIVMTGLSGSGKSSLAFDTIYADGQRRYMESLSSYARQFLGQMEKPDVDDIQGLSPAISIDQKTTNRNPRSTVGTVTEIYDYLRLLYARIGVPHCPICGRVISQQTVDQMVDAILALPKGTKFQVLAPVVRGRKGTQQKELEAARRGGYARVRIDGNLYDLDEEISLEKNKKHTVEIVVDRLVINDTVQSRLADSLETAIALTGGLVTIDVNGGEEMQFSQSYACPDHGISIDELEPRMFSFNNPFGACERCTGLGTFMRVDPELIIPNKDLSIREGAIKASGWYYAEGSISEMYYKGLGKKYGFTLDTPVKEMSAEAVNAILYGTGGERIEMHRENEFGSGRYLNEFEGIVNNLERRFRETSSEWMKEEIATVMNGVECPDCHGKRLKPTSLAVTVGEVNISDLCEMSVRQELNFINDIQLTDQEHRIGDGILKEVRERLGFLQSVGLDYLTLSRGASGLSGGESQRIRLATQIGSALTGVLYVLDEPSIGLHQRDNDKLIATLKRLRDLGNTLVVVEHDEDTMRQADYIVDIGPGAGVHGGEVVAEGSVEDICKAPRSITGAYLSGRKRIEVPATRRKGNGKKLRIVGAAENNLKNVNVDIPLGKMICVTGVSGSGKSSLINEIFYKALAMELNGAKRRPGKYKEIKGLENVDKVIGIDQAPIGRTPRSNPATYTGVFTDIRNVFAQTQDAKMRGYGPGRFSFNVKGGRCEACEGDGIVQIEMHFLPDIFVPCEVCKGARYNRETLEVKYKDKSIADVLDMTVEEACTFFANIPRIHRKLQTLLDVGLGYIKLGQSATTLSGGEAQRVKLALELAKRETGQTVYVLDEPSTGLHVADVHKLITVLDRLVDAGNTVVIIEHNLDIIKRADYIIDLGPEGGDEGGTIVVTGTPEEVAKVPASYTGKYLGPILERDRVTE</sequence>
<feature type="binding site" evidence="17">
    <location>
        <begin position="640"/>
        <end position="647"/>
    </location>
    <ligand>
        <name>ATP</name>
        <dbReference type="ChEBI" id="CHEBI:30616"/>
    </ligand>
</feature>
<dbReference type="PROSITE" id="PS50893">
    <property type="entry name" value="ABC_TRANSPORTER_2"/>
    <property type="match status" value="2"/>
</dbReference>
<dbReference type="InterPro" id="IPR004602">
    <property type="entry name" value="UvrA"/>
</dbReference>
<feature type="domain" description="ABC transporter" evidence="18">
    <location>
        <begin position="355"/>
        <end position="594"/>
    </location>
</feature>
<dbReference type="GO" id="GO:0009380">
    <property type="term" value="C:excinuclease repair complex"/>
    <property type="evidence" value="ECO:0007669"/>
    <property type="project" value="InterPro"/>
</dbReference>
<dbReference type="GO" id="GO:0009381">
    <property type="term" value="F:excinuclease ABC activity"/>
    <property type="evidence" value="ECO:0007669"/>
    <property type="project" value="UniProtKB-UniRule"/>
</dbReference>
<keyword evidence="2 17" id="KW-0963">Cytoplasm</keyword>
<evidence type="ECO:0000256" key="12">
    <source>
        <dbReference type="ARBA" id="ARBA00023125"/>
    </source>
</evidence>